<dbReference type="Pfam" id="PF00956">
    <property type="entry name" value="NAP"/>
    <property type="match status" value="1"/>
</dbReference>
<evidence type="ECO:0000313" key="4">
    <source>
        <dbReference type="EMBL" id="CDW86881.1"/>
    </source>
</evidence>
<dbReference type="InterPro" id="IPR037231">
    <property type="entry name" value="NAP-like_sf"/>
</dbReference>
<accession>A0A078AXV2</accession>
<gene>
    <name evidence="4" type="primary">Contig16404.g17470</name>
    <name evidence="4" type="ORF">STYLEM_15981</name>
</gene>
<proteinExistence type="inferred from homology"/>
<dbReference type="Proteomes" id="UP000039865">
    <property type="component" value="Unassembled WGS sequence"/>
</dbReference>
<dbReference type="GO" id="GO:0006334">
    <property type="term" value="P:nucleosome assembly"/>
    <property type="evidence" value="ECO:0007669"/>
    <property type="project" value="InterPro"/>
</dbReference>
<dbReference type="AlphaFoldDB" id="A0A078AXV2"/>
<name>A0A078AXV2_STYLE</name>
<dbReference type="InParanoid" id="A0A078AXV2"/>
<reference evidence="4 5" key="1">
    <citation type="submission" date="2014-06" db="EMBL/GenBank/DDBJ databases">
        <authorList>
            <person name="Swart Estienne"/>
        </authorList>
    </citation>
    <scope>NUCLEOTIDE SEQUENCE [LARGE SCALE GENOMIC DNA]</scope>
    <source>
        <strain evidence="4 5">130c</strain>
    </source>
</reference>
<sequence length="367" mass="42412">MNDPKALPIDDEEKEIEQKMIKIISLMPKEVQNRFKVLKVLSDKRSKLSDQFEEEIKALDAKIAAKKKPLYEQRRQIISGELKDFSQFTPQFDTTHKKLQEECALIVTKKANEKKEEKDDDEELKVVDVENLKNVDGVPDFWFRSIKNNQMIFELVKEKDEEILKHLRHVETERTDKPKSLLVRFLFNQNEFFTNTDLNLKIFYKGDDDEVEKIEGTEINWNEGKDPTKKKIKKKQKNKKTNETRTIVKTVEADSFFNVFQNRTAPDEAAGLESEEENELHDKIDQALNLAEDVEDVLIPDALEYYLGLNDDLYDPDMMGDEDGDSDGEGDGSDGSDDDKKKKKKGKGDKKGGEKGPDGQQQECKQQ</sequence>
<dbReference type="EMBL" id="CCKQ01015071">
    <property type="protein sequence ID" value="CDW86881.1"/>
    <property type="molecule type" value="Genomic_DNA"/>
</dbReference>
<organism evidence="4 5">
    <name type="scientific">Stylonychia lemnae</name>
    <name type="common">Ciliate</name>
    <dbReference type="NCBI Taxonomy" id="5949"/>
    <lineage>
        <taxon>Eukaryota</taxon>
        <taxon>Sar</taxon>
        <taxon>Alveolata</taxon>
        <taxon>Ciliophora</taxon>
        <taxon>Intramacronucleata</taxon>
        <taxon>Spirotrichea</taxon>
        <taxon>Stichotrichia</taxon>
        <taxon>Sporadotrichida</taxon>
        <taxon>Oxytrichidae</taxon>
        <taxon>Stylonychinae</taxon>
        <taxon>Stylonychia</taxon>
    </lineage>
</organism>
<comment type="similarity">
    <text evidence="1 2">Belongs to the nucleosome assembly protein (NAP) family.</text>
</comment>
<dbReference type="SUPFAM" id="SSF143113">
    <property type="entry name" value="NAP-like"/>
    <property type="match status" value="1"/>
</dbReference>
<evidence type="ECO:0000256" key="3">
    <source>
        <dbReference type="SAM" id="MobiDB-lite"/>
    </source>
</evidence>
<dbReference type="GO" id="GO:0005634">
    <property type="term" value="C:nucleus"/>
    <property type="evidence" value="ECO:0007669"/>
    <property type="project" value="InterPro"/>
</dbReference>
<dbReference type="OrthoDB" id="312279at2759"/>
<dbReference type="FunCoup" id="A0A078AXV2">
    <property type="interactions" value="284"/>
</dbReference>
<keyword evidence="5" id="KW-1185">Reference proteome</keyword>
<feature type="compositionally biased region" description="Acidic residues" evidence="3">
    <location>
        <begin position="312"/>
        <end position="337"/>
    </location>
</feature>
<evidence type="ECO:0000256" key="1">
    <source>
        <dbReference type="ARBA" id="ARBA00009947"/>
    </source>
</evidence>
<dbReference type="Gene3D" id="3.30.1120.90">
    <property type="entry name" value="Nucleosome assembly protein"/>
    <property type="match status" value="1"/>
</dbReference>
<evidence type="ECO:0000256" key="2">
    <source>
        <dbReference type="RuleBase" id="RU003876"/>
    </source>
</evidence>
<dbReference type="PANTHER" id="PTHR11875">
    <property type="entry name" value="TESTIS-SPECIFIC Y-ENCODED PROTEIN"/>
    <property type="match status" value="1"/>
</dbReference>
<dbReference type="InterPro" id="IPR002164">
    <property type="entry name" value="NAP_family"/>
</dbReference>
<feature type="region of interest" description="Disordered" evidence="3">
    <location>
        <begin position="312"/>
        <end position="367"/>
    </location>
</feature>
<evidence type="ECO:0000313" key="5">
    <source>
        <dbReference type="Proteomes" id="UP000039865"/>
    </source>
</evidence>
<dbReference type="Gene3D" id="1.20.5.1500">
    <property type="match status" value="1"/>
</dbReference>
<dbReference type="OMA" id="VSPITWK"/>
<protein>
    <submittedName>
        <fullName evidence="4">Nucleosome assembly protein</fullName>
    </submittedName>
</protein>